<comment type="similarity">
    <text evidence="1">Belongs to the thiolase-like superfamily. Thiolase family.</text>
</comment>
<gene>
    <name evidence="4" type="ORF">MMARJ_32690</name>
</gene>
<dbReference type="PANTHER" id="PTHR18919">
    <property type="entry name" value="ACETYL-COA C-ACYLTRANSFERASE"/>
    <property type="match status" value="1"/>
</dbReference>
<dbReference type="EMBL" id="AP022584">
    <property type="protein sequence ID" value="BBY12529.1"/>
    <property type="molecule type" value="Genomic_DNA"/>
</dbReference>
<evidence type="ECO:0000256" key="2">
    <source>
        <dbReference type="ARBA" id="ARBA00022679"/>
    </source>
</evidence>
<proteinExistence type="inferred from homology"/>
<accession>A0ABM7JEZ9</accession>
<evidence type="ECO:0000313" key="5">
    <source>
        <dbReference type="Proteomes" id="UP000466831"/>
    </source>
</evidence>
<evidence type="ECO:0000313" key="4">
    <source>
        <dbReference type="EMBL" id="BBY12529.1"/>
    </source>
</evidence>
<dbReference type="Gene3D" id="2.40.50.840">
    <property type="match status" value="1"/>
</dbReference>
<dbReference type="SUPFAM" id="SSF53901">
    <property type="entry name" value="Thiolase-like"/>
    <property type="match status" value="1"/>
</dbReference>
<evidence type="ECO:0000256" key="1">
    <source>
        <dbReference type="ARBA" id="ARBA00010982"/>
    </source>
</evidence>
<organism evidence="4 5">
    <name type="scientific">Mycobacterium marseillense</name>
    <dbReference type="NCBI Taxonomy" id="701042"/>
    <lineage>
        <taxon>Bacteria</taxon>
        <taxon>Bacillati</taxon>
        <taxon>Actinomycetota</taxon>
        <taxon>Actinomycetes</taxon>
        <taxon>Mycobacteriales</taxon>
        <taxon>Mycobacteriaceae</taxon>
        <taxon>Mycobacterium</taxon>
        <taxon>Mycobacterium avium complex (MAC)</taxon>
    </lineage>
</organism>
<dbReference type="RefSeq" id="WP_139799193.1">
    <property type="nucleotide sequence ID" value="NZ_AP022584.1"/>
</dbReference>
<keyword evidence="5" id="KW-1185">Reference proteome</keyword>
<dbReference type="Proteomes" id="UP000466831">
    <property type="component" value="Chromosome"/>
</dbReference>
<reference evidence="4 5" key="1">
    <citation type="journal article" date="2019" name="Emerg. Microbes Infect.">
        <title>Comprehensive subspecies identification of 175 nontuberculous mycobacteria species based on 7547 genomic profiles.</title>
        <authorList>
            <person name="Matsumoto Y."/>
            <person name="Kinjo T."/>
            <person name="Motooka D."/>
            <person name="Nabeya D."/>
            <person name="Jung N."/>
            <person name="Uechi K."/>
            <person name="Horii T."/>
            <person name="Iida T."/>
            <person name="Fujita J."/>
            <person name="Nakamura S."/>
        </authorList>
    </citation>
    <scope>NUCLEOTIDE SEQUENCE [LARGE SCALE GENOMIC DNA]</scope>
    <source>
        <strain evidence="4 5">JCM 17324</strain>
    </source>
</reference>
<keyword evidence="2" id="KW-0808">Transferase</keyword>
<dbReference type="PANTHER" id="PTHR18919:SF139">
    <property type="entry name" value="THIOLASE-LIKE PROTEIN TYPE 1 ADDITIONAL C-TERMINAL DOMAIN-CONTAINING PROTEIN"/>
    <property type="match status" value="1"/>
</dbReference>
<sequence length="511" mass="54540">MTRVIRDHREVAGRTPVLVGVGLESQRIAEPLIADEPLTLMRRATAAAAQDAGKPEVLTEIDRVYVPKGRWHYRDPGRAIATSFGATTATSILARVGVLQESLLADACTKIVDGAADVCLITGGEAGFRLLCATKRGLELDDEQQETEPDEAWRADSSIMLPEEIAAGLGQDAVGAYAIIATAARAARGQSVNDDLSDTAALYSGLSEIAARNPYAWKRSPVTVDAVTSDAPDNPVIAFPYRNEHVSRWSVDQASALLLTSVDKARQLGVDPSRWIYPVSSALSNAMVPLTRRKNLGEAPGARQAAAAALGHAEITAQALDLVELYSCFPIAIQSHAAALGLTSDTPIPSFMGGMRYAGGPFNNFVLHATAQLALVLRDTDRTGLISSVSGVLTKQAFSVWSALPAQNQFRSFDVSNNFVSQCPPKELIENHVGTASIVGYTVLAPRKSKPGEARAIAVTETPDGRRMILSSDNSSLAEEMMTEEFCGRRVRAVGDGTFDVASHSITVEDR</sequence>
<name>A0ABM7JEZ9_9MYCO</name>
<evidence type="ECO:0000256" key="3">
    <source>
        <dbReference type="ARBA" id="ARBA00023315"/>
    </source>
</evidence>
<protein>
    <submittedName>
        <fullName evidence="4">Acetyl-CoA acetyltransferase</fullName>
    </submittedName>
</protein>
<keyword evidence="3" id="KW-0012">Acyltransferase</keyword>
<dbReference type="Gene3D" id="3.40.47.10">
    <property type="match status" value="1"/>
</dbReference>
<dbReference type="InterPro" id="IPR016039">
    <property type="entry name" value="Thiolase-like"/>
</dbReference>